<dbReference type="AlphaFoldDB" id="A0A5N5X2W3"/>
<organism evidence="2 3">
    <name type="scientific">Aspergillus leporis</name>
    <dbReference type="NCBI Taxonomy" id="41062"/>
    <lineage>
        <taxon>Eukaryota</taxon>
        <taxon>Fungi</taxon>
        <taxon>Dikarya</taxon>
        <taxon>Ascomycota</taxon>
        <taxon>Pezizomycotina</taxon>
        <taxon>Eurotiomycetes</taxon>
        <taxon>Eurotiomycetidae</taxon>
        <taxon>Eurotiales</taxon>
        <taxon>Aspergillaceae</taxon>
        <taxon>Aspergillus</taxon>
        <taxon>Aspergillus subgen. Circumdati</taxon>
    </lineage>
</organism>
<feature type="chain" id="PRO_5024986945" evidence="1">
    <location>
        <begin position="22"/>
        <end position="112"/>
    </location>
</feature>
<evidence type="ECO:0000256" key="1">
    <source>
        <dbReference type="SAM" id="SignalP"/>
    </source>
</evidence>
<name>A0A5N5X2W3_9EURO</name>
<evidence type="ECO:0000313" key="2">
    <source>
        <dbReference type="EMBL" id="KAB8073682.1"/>
    </source>
</evidence>
<keyword evidence="3" id="KW-1185">Reference proteome</keyword>
<dbReference type="Proteomes" id="UP000326565">
    <property type="component" value="Unassembled WGS sequence"/>
</dbReference>
<accession>A0A5N5X2W3</accession>
<feature type="signal peptide" evidence="1">
    <location>
        <begin position="1"/>
        <end position="21"/>
    </location>
</feature>
<proteinExistence type="predicted"/>
<reference evidence="2 3" key="1">
    <citation type="submission" date="2019-04" db="EMBL/GenBank/DDBJ databases">
        <title>Friends and foes A comparative genomics study of 23 Aspergillus species from section Flavi.</title>
        <authorList>
            <consortium name="DOE Joint Genome Institute"/>
            <person name="Kjaerbolling I."/>
            <person name="Vesth T."/>
            <person name="Frisvad J.C."/>
            <person name="Nybo J.L."/>
            <person name="Theobald S."/>
            <person name="Kildgaard S."/>
            <person name="Isbrandt T."/>
            <person name="Kuo A."/>
            <person name="Sato A."/>
            <person name="Lyhne E.K."/>
            <person name="Kogle M.E."/>
            <person name="Wiebenga A."/>
            <person name="Kun R.S."/>
            <person name="Lubbers R.J."/>
            <person name="Makela M.R."/>
            <person name="Barry K."/>
            <person name="Chovatia M."/>
            <person name="Clum A."/>
            <person name="Daum C."/>
            <person name="Haridas S."/>
            <person name="He G."/>
            <person name="LaButti K."/>
            <person name="Lipzen A."/>
            <person name="Mondo S."/>
            <person name="Riley R."/>
            <person name="Salamov A."/>
            <person name="Simmons B.A."/>
            <person name="Magnuson J.K."/>
            <person name="Henrissat B."/>
            <person name="Mortensen U.H."/>
            <person name="Larsen T.O."/>
            <person name="Devries R.P."/>
            <person name="Grigoriev I.V."/>
            <person name="Machida M."/>
            <person name="Baker S.E."/>
            <person name="Andersen M.R."/>
        </authorList>
    </citation>
    <scope>NUCLEOTIDE SEQUENCE [LARGE SCALE GENOMIC DNA]</scope>
    <source>
        <strain evidence="2 3">CBS 151.66</strain>
    </source>
</reference>
<gene>
    <name evidence="2" type="ORF">BDV29DRAFT_174968</name>
</gene>
<keyword evidence="1" id="KW-0732">Signal</keyword>
<protein>
    <submittedName>
        <fullName evidence="2">Uncharacterized protein</fullName>
    </submittedName>
</protein>
<evidence type="ECO:0000313" key="3">
    <source>
        <dbReference type="Proteomes" id="UP000326565"/>
    </source>
</evidence>
<dbReference type="EMBL" id="ML732222">
    <property type="protein sequence ID" value="KAB8073682.1"/>
    <property type="molecule type" value="Genomic_DNA"/>
</dbReference>
<sequence length="112" mass="12940">MGYHSMLVPFISFFIDHGLLSYCYLLPTNETCESSNQDLLLLVNQAPNLVPHRYYCGIVATTACRHGNGKWIRLHEDINLRFPSLLSDFFSQHAFFELEKSHSLLFHSFDSN</sequence>